<feature type="region of interest" description="Disordered" evidence="1">
    <location>
        <begin position="164"/>
        <end position="193"/>
    </location>
</feature>
<evidence type="ECO:0000313" key="3">
    <source>
        <dbReference type="Proteomes" id="UP000014254"/>
    </source>
</evidence>
<proteinExistence type="predicted"/>
<dbReference type="OrthoDB" id="10326782at2759"/>
<organism evidence="2 3">
    <name type="scientific">Mucor circinelloides f. circinelloides (strain 1006PhL)</name>
    <name type="common">Mucormycosis agent</name>
    <name type="synonym">Calyptromyces circinelloides</name>
    <dbReference type="NCBI Taxonomy" id="1220926"/>
    <lineage>
        <taxon>Eukaryota</taxon>
        <taxon>Fungi</taxon>
        <taxon>Fungi incertae sedis</taxon>
        <taxon>Mucoromycota</taxon>
        <taxon>Mucoromycotina</taxon>
        <taxon>Mucoromycetes</taxon>
        <taxon>Mucorales</taxon>
        <taxon>Mucorineae</taxon>
        <taxon>Mucoraceae</taxon>
        <taxon>Mucor</taxon>
    </lineage>
</organism>
<dbReference type="InParanoid" id="S2JRM4"/>
<dbReference type="EMBL" id="KE124115">
    <property type="protein sequence ID" value="EPB82420.1"/>
    <property type="molecule type" value="Genomic_DNA"/>
</dbReference>
<accession>S2JRM4</accession>
<evidence type="ECO:0000256" key="1">
    <source>
        <dbReference type="SAM" id="MobiDB-lite"/>
    </source>
</evidence>
<keyword evidence="3" id="KW-1185">Reference proteome</keyword>
<name>S2JRM4_MUCC1</name>
<dbReference type="AlphaFoldDB" id="S2JRM4"/>
<feature type="compositionally biased region" description="Acidic residues" evidence="1">
    <location>
        <begin position="165"/>
        <end position="176"/>
    </location>
</feature>
<feature type="compositionally biased region" description="Basic residues" evidence="1">
    <location>
        <begin position="181"/>
        <end position="193"/>
    </location>
</feature>
<dbReference type="VEuPathDB" id="FungiDB:HMPREF1544_10845"/>
<evidence type="ECO:0000313" key="2">
    <source>
        <dbReference type="EMBL" id="EPB82420.1"/>
    </source>
</evidence>
<sequence length="193" mass="20961">MDGSVGAFAGQIIRKSYTWENPTEGAEILDIKAAGGNCDSYGGCIPFFLLLGSATSFTRSTTTTIATNKSTSTAAENDCDTTTNTVTAAQGAATNTETFFENVLPAITTLVEKIGAVTDMVTLFWASHIKEVGTQLSSHCYQNLKFKLSLSLWIMIQRLSLSANTEDDDNDDDDNGADDHHHKKKHHHKDHDD</sequence>
<dbReference type="Proteomes" id="UP000014254">
    <property type="component" value="Unassembled WGS sequence"/>
</dbReference>
<reference evidence="3" key="1">
    <citation type="submission" date="2013-05" db="EMBL/GenBank/DDBJ databases">
        <title>The Genome sequence of Mucor circinelloides f. circinelloides 1006PhL.</title>
        <authorList>
            <consortium name="The Broad Institute Genomics Platform"/>
            <person name="Cuomo C."/>
            <person name="Earl A."/>
            <person name="Findley K."/>
            <person name="Lee S.C."/>
            <person name="Walker B."/>
            <person name="Young S."/>
            <person name="Zeng Q."/>
            <person name="Gargeya S."/>
            <person name="Fitzgerald M."/>
            <person name="Haas B."/>
            <person name="Abouelleil A."/>
            <person name="Allen A.W."/>
            <person name="Alvarado L."/>
            <person name="Arachchi H.M."/>
            <person name="Berlin A.M."/>
            <person name="Chapman S.B."/>
            <person name="Gainer-Dewar J."/>
            <person name="Goldberg J."/>
            <person name="Griggs A."/>
            <person name="Gujja S."/>
            <person name="Hansen M."/>
            <person name="Howarth C."/>
            <person name="Imamovic A."/>
            <person name="Ireland A."/>
            <person name="Larimer J."/>
            <person name="McCowan C."/>
            <person name="Murphy C."/>
            <person name="Pearson M."/>
            <person name="Poon T.W."/>
            <person name="Priest M."/>
            <person name="Roberts A."/>
            <person name="Saif S."/>
            <person name="Shea T."/>
            <person name="Sisk P."/>
            <person name="Sykes S."/>
            <person name="Wortman J."/>
            <person name="Nusbaum C."/>
            <person name="Birren B."/>
        </authorList>
    </citation>
    <scope>NUCLEOTIDE SEQUENCE [LARGE SCALE GENOMIC DNA]</scope>
    <source>
        <strain evidence="3">1006PhL</strain>
    </source>
</reference>
<gene>
    <name evidence="2" type="ORF">HMPREF1544_10845</name>
</gene>
<protein>
    <submittedName>
        <fullName evidence="2">Uncharacterized protein</fullName>
    </submittedName>
</protein>